<dbReference type="Pfam" id="PF22924">
    <property type="entry name" value="ACOX_C_alpha1"/>
    <property type="match status" value="1"/>
</dbReference>
<dbReference type="GO" id="GO:0003997">
    <property type="term" value="F:acyl-CoA oxidase activity"/>
    <property type="evidence" value="ECO:0007669"/>
    <property type="project" value="UniProtKB-EC"/>
</dbReference>
<evidence type="ECO:0000259" key="12">
    <source>
        <dbReference type="Pfam" id="PF02770"/>
    </source>
</evidence>
<organism evidence="15 16">
    <name type="scientific">Salinisphaera shabanensis E1L3A</name>
    <dbReference type="NCBI Taxonomy" id="1033802"/>
    <lineage>
        <taxon>Bacteria</taxon>
        <taxon>Pseudomonadati</taxon>
        <taxon>Pseudomonadota</taxon>
        <taxon>Gammaproteobacteria</taxon>
        <taxon>Salinisphaerales</taxon>
        <taxon>Salinisphaeraceae</taxon>
        <taxon>Salinisphaera</taxon>
    </lineage>
</organism>
<keyword evidence="5" id="KW-0285">Flavoprotein</keyword>
<dbReference type="Gene3D" id="2.40.110.10">
    <property type="entry name" value="Butyryl-CoA Dehydrogenase, subunit A, domain 2"/>
    <property type="match status" value="1"/>
</dbReference>
<dbReference type="EC" id="1.3.3.6" evidence="4"/>
<evidence type="ECO:0000256" key="7">
    <source>
        <dbReference type="ARBA" id="ARBA00022832"/>
    </source>
</evidence>
<dbReference type="GO" id="GO:0071949">
    <property type="term" value="F:FAD binding"/>
    <property type="evidence" value="ECO:0007669"/>
    <property type="project" value="InterPro"/>
</dbReference>
<dbReference type="Pfam" id="PF02771">
    <property type="entry name" value="Acyl-CoA_dh_N"/>
    <property type="match status" value="1"/>
</dbReference>
<reference evidence="15 16" key="2">
    <citation type="journal article" date="2013" name="PLoS ONE">
        <title>INDIGO - INtegrated Data Warehouse of MIcrobial GenOmes with Examples from the Red Sea Extremophiles.</title>
        <authorList>
            <person name="Alam I."/>
            <person name="Antunes A."/>
            <person name="Kamau A.A."/>
            <person name="Ba Alawi W."/>
            <person name="Kalkatawi M."/>
            <person name="Stingl U."/>
            <person name="Bajic V.B."/>
        </authorList>
    </citation>
    <scope>NUCLEOTIDE SEQUENCE [LARGE SCALE GENOMIC DNA]</scope>
    <source>
        <strain evidence="15 16">E1L3A</strain>
    </source>
</reference>
<evidence type="ECO:0000256" key="5">
    <source>
        <dbReference type="ARBA" id="ARBA00022630"/>
    </source>
</evidence>
<dbReference type="Pfam" id="PF01756">
    <property type="entry name" value="ACOX"/>
    <property type="match status" value="1"/>
</dbReference>
<evidence type="ECO:0000256" key="4">
    <source>
        <dbReference type="ARBA" id="ARBA00012870"/>
    </source>
</evidence>
<reference evidence="15 16" key="1">
    <citation type="journal article" date="2011" name="J. Bacteriol.">
        <title>Genome sequence of Salinisphaera shabanensis, a gammaproteobacterium from the harsh, variable environment of the brine-seawater interface of the Shaban Deep in the Red Sea.</title>
        <authorList>
            <person name="Antunes A."/>
            <person name="Alam I."/>
            <person name="Bajic V.B."/>
            <person name="Stingl U."/>
        </authorList>
    </citation>
    <scope>NUCLEOTIDE SEQUENCE [LARGE SCALE GENOMIC DNA]</scope>
    <source>
        <strain evidence="15 16">E1L3A</strain>
    </source>
</reference>
<dbReference type="InterPro" id="IPR046373">
    <property type="entry name" value="Acyl-CoA_Oxase/DH_mid-dom_sf"/>
</dbReference>
<feature type="domain" description="Acyl-CoA oxidase C-alpha1" evidence="14">
    <location>
        <begin position="419"/>
        <end position="568"/>
    </location>
</feature>
<dbReference type="PANTHER" id="PTHR10909">
    <property type="entry name" value="ELECTRON TRANSPORT OXIDOREDUCTASE"/>
    <property type="match status" value="1"/>
</dbReference>
<dbReference type="Pfam" id="PF02770">
    <property type="entry name" value="Acyl-CoA_dh_M"/>
    <property type="match status" value="1"/>
</dbReference>
<comment type="caution">
    <text evidence="15">The sequence shown here is derived from an EMBL/GenBank/DDBJ whole genome shotgun (WGS) entry which is preliminary data.</text>
</comment>
<evidence type="ECO:0000256" key="1">
    <source>
        <dbReference type="ARBA" id="ARBA00001974"/>
    </source>
</evidence>
<feature type="domain" description="Acyl-CoA oxidase/dehydrogenase middle" evidence="12">
    <location>
        <begin position="274"/>
        <end position="383"/>
    </location>
</feature>
<keyword evidence="7" id="KW-0276">Fatty acid metabolism</keyword>
<dbReference type="InterPro" id="IPR036250">
    <property type="entry name" value="AcylCo_DH-like_C"/>
</dbReference>
<comment type="cofactor">
    <cofactor evidence="1">
        <name>FAD</name>
        <dbReference type="ChEBI" id="CHEBI:57692"/>
    </cofactor>
</comment>
<feature type="domain" description="Acyl-CoA dehydrogenase/oxidase N-terminal" evidence="13">
    <location>
        <begin position="200"/>
        <end position="270"/>
    </location>
</feature>
<evidence type="ECO:0000313" key="15">
    <source>
        <dbReference type="EMBL" id="ERJ18395.1"/>
    </source>
</evidence>
<dbReference type="InterPro" id="IPR006091">
    <property type="entry name" value="Acyl-CoA_Oxase/DH_mid-dom"/>
</dbReference>
<accession>F7Q3R4</accession>
<dbReference type="STRING" id="1033802.SSPSH_002676"/>
<dbReference type="SUPFAM" id="SSF158682">
    <property type="entry name" value="TerB-like"/>
    <property type="match status" value="1"/>
</dbReference>
<dbReference type="SUPFAM" id="SSF56645">
    <property type="entry name" value="Acyl-CoA dehydrogenase NM domain-like"/>
    <property type="match status" value="1"/>
</dbReference>
<keyword evidence="9" id="KW-0443">Lipid metabolism</keyword>
<evidence type="ECO:0000256" key="2">
    <source>
        <dbReference type="ARBA" id="ARBA00004275"/>
    </source>
</evidence>
<comment type="subcellular location">
    <subcellularLocation>
        <location evidence="2">Peroxisome</location>
    </subcellularLocation>
</comment>
<dbReference type="Gene3D" id="1.10.540.10">
    <property type="entry name" value="Acyl-CoA dehydrogenase/oxidase, N-terminal domain"/>
    <property type="match status" value="1"/>
</dbReference>
<keyword evidence="16" id="KW-1185">Reference proteome</keyword>
<feature type="domain" description="Acyl-CoA oxidase C-terminal" evidence="11">
    <location>
        <begin position="621"/>
        <end position="760"/>
    </location>
</feature>
<dbReference type="FunFam" id="1.20.140.10:FF:000007">
    <property type="entry name" value="Acyl-coenzyme A oxidase"/>
    <property type="match status" value="1"/>
</dbReference>
<proteinExistence type="inferred from homology"/>
<dbReference type="Proteomes" id="UP000006242">
    <property type="component" value="Unassembled WGS sequence"/>
</dbReference>
<comment type="similarity">
    <text evidence="3">Belongs to the acyl-CoA oxidase family.</text>
</comment>
<protein>
    <recommendedName>
        <fullName evidence="4">acyl-CoA oxidase</fullName>
        <ecNumber evidence="4">1.3.3.6</ecNumber>
    </recommendedName>
</protein>
<dbReference type="AlphaFoldDB" id="F7Q3R4"/>
<dbReference type="SUPFAM" id="SSF47203">
    <property type="entry name" value="Acyl-CoA dehydrogenase C-terminal domain-like"/>
    <property type="match status" value="2"/>
</dbReference>
<dbReference type="InterPro" id="IPR013786">
    <property type="entry name" value="AcylCoA_DH/ox_N"/>
</dbReference>
<dbReference type="CDD" id="cd07177">
    <property type="entry name" value="terB_like"/>
    <property type="match status" value="1"/>
</dbReference>
<dbReference type="InterPro" id="IPR012258">
    <property type="entry name" value="Acyl-CoA_oxidase"/>
</dbReference>
<dbReference type="FunFam" id="2.40.110.10:FF:000005">
    <property type="entry name" value="Acyl-coenzyme A oxidase"/>
    <property type="match status" value="1"/>
</dbReference>
<evidence type="ECO:0000256" key="3">
    <source>
        <dbReference type="ARBA" id="ARBA00006288"/>
    </source>
</evidence>
<gene>
    <name evidence="15" type="ORF">SSPSH_002676</name>
</gene>
<evidence type="ECO:0000256" key="10">
    <source>
        <dbReference type="ARBA" id="ARBA00023140"/>
    </source>
</evidence>
<evidence type="ECO:0000313" key="16">
    <source>
        <dbReference type="Proteomes" id="UP000006242"/>
    </source>
</evidence>
<dbReference type="InterPro" id="IPR055060">
    <property type="entry name" value="ACOX_C_alpha1"/>
</dbReference>
<dbReference type="RefSeq" id="WP_006912147.1">
    <property type="nucleotide sequence ID" value="NZ_AFNV02000019.1"/>
</dbReference>
<dbReference type="InterPro" id="IPR002655">
    <property type="entry name" value="Acyl-CoA_oxidase_C"/>
</dbReference>
<dbReference type="eggNOG" id="COG1960">
    <property type="taxonomic scope" value="Bacteria"/>
</dbReference>
<dbReference type="FunFam" id="1.20.140.10:FF:000010">
    <property type="entry name" value="Acyl-coenzyme A oxidase"/>
    <property type="match status" value="1"/>
</dbReference>
<evidence type="ECO:0000256" key="6">
    <source>
        <dbReference type="ARBA" id="ARBA00022827"/>
    </source>
</evidence>
<dbReference type="EMBL" id="AFNV02000019">
    <property type="protein sequence ID" value="ERJ18395.1"/>
    <property type="molecule type" value="Genomic_DNA"/>
</dbReference>
<dbReference type="GO" id="GO:0055088">
    <property type="term" value="P:lipid homeostasis"/>
    <property type="evidence" value="ECO:0007669"/>
    <property type="project" value="TreeGrafter"/>
</dbReference>
<keyword evidence="8 15" id="KW-0560">Oxidoreductase</keyword>
<sequence>MSHRTDALVENAELQPLLPVIYIAWADGTLAQAESTHIKSIAEQLPAFDDEAQQTLDTWLDPDAPPTATELARLRRRIREQVGRRQPSLTAMSDAMSDASDGSVNEAVADYAREYGVSGMGVSAEIFQDTGEPVDQSVNEPEPSFEAAKLQTILEGDYAKKWQQVRDALAEDIFTYSTGESEESQRATVLRWLKYLATEKQDIAIGAMPESVGGQGDMAGFIHVFQALAMFDLSLVVKFGVQFGLFGGSIIFLGNDDHHQKYLPDIASGKLLGGFAMTESGHGSNVQEVETTATFDADTDEFVINTPTMSARKEWIGNAARDGHAVTLFAQLATGGENYGVHAFIVPIRTDDGEPAPGVRIEDCGSKMGLDGVDNGRLYFDNVRIPRENLLDRYASVAENGDYDSPISGSNKRFFTMLGTLVGGRISVGAASVTAAKKSLAIATRYATVRRQFGGADGSELRIIDYKTHQMRLFPAIAHTYAMHFAAFDLIARFRDRTDETAREVETLAAGIKSMASWHAIDATQTARECCGGLGFLAENQIATIRRDIDVFATFEGDNTVLLNLVSKNRLASFAKGFEQNLALTLVRELTSMARTELIDINPLTARKTDEDHLRSADFHLELLKLRKHNLLVAASRRLYKRVQQEDMEPFMAFSDIQDHMMAFAHADMHHHIAQTFADAVEPLADGPEKDALERMRQLSAIDTLLEHAEWYLTYGYISSGKYKALRNLRGALLGEIRPDALAYVEAFGIPDELLSAPIAFENYVGREPLKQAPRGERP</sequence>
<dbReference type="Gene3D" id="1.20.140.10">
    <property type="entry name" value="Butyryl-CoA Dehydrogenase, subunit A, domain 3"/>
    <property type="match status" value="2"/>
</dbReference>
<keyword evidence="6" id="KW-0274">FAD</keyword>
<dbReference type="OrthoDB" id="1144545at2"/>
<evidence type="ECO:0000259" key="14">
    <source>
        <dbReference type="Pfam" id="PF22924"/>
    </source>
</evidence>
<dbReference type="InterPro" id="IPR037069">
    <property type="entry name" value="AcylCoA_DH/ox_N_sf"/>
</dbReference>
<dbReference type="InterPro" id="IPR029024">
    <property type="entry name" value="TerB-like"/>
</dbReference>
<dbReference type="InterPro" id="IPR009100">
    <property type="entry name" value="AcylCoA_DH/oxidase_NM_dom_sf"/>
</dbReference>
<evidence type="ECO:0000256" key="9">
    <source>
        <dbReference type="ARBA" id="ARBA00023098"/>
    </source>
</evidence>
<evidence type="ECO:0000259" key="13">
    <source>
        <dbReference type="Pfam" id="PF02771"/>
    </source>
</evidence>
<name>F7Q3R4_9GAMM</name>
<evidence type="ECO:0000259" key="11">
    <source>
        <dbReference type="Pfam" id="PF01756"/>
    </source>
</evidence>
<evidence type="ECO:0000256" key="8">
    <source>
        <dbReference type="ARBA" id="ARBA00023002"/>
    </source>
</evidence>
<dbReference type="GO" id="GO:0005504">
    <property type="term" value="F:fatty acid binding"/>
    <property type="evidence" value="ECO:0007669"/>
    <property type="project" value="TreeGrafter"/>
</dbReference>
<keyword evidence="10" id="KW-0576">Peroxisome</keyword>
<dbReference type="GO" id="GO:0033540">
    <property type="term" value="P:fatty acid beta-oxidation using acyl-CoA oxidase"/>
    <property type="evidence" value="ECO:0007669"/>
    <property type="project" value="TreeGrafter"/>
</dbReference>